<proteinExistence type="predicted"/>
<keyword evidence="3" id="KW-1185">Reference proteome</keyword>
<sequence length="125" mass="13474">MVSKDTGTVPVEKLRNVRQLEALARAYTLLALLVSPSAADYEDYCLLAYMCLRRIWQVSLLTAGKAISEGKVLEAAASSHLLSPKKEKEKKRDRDPKQVPCAHSSAGPCLGLPNSGRPGPQTGSP</sequence>
<dbReference type="AlphaFoldDB" id="A0A9X9LTL9"/>
<dbReference type="GO" id="GO:0060294">
    <property type="term" value="P:cilium movement involved in cell motility"/>
    <property type="evidence" value="ECO:0007669"/>
    <property type="project" value="InterPro"/>
</dbReference>
<dbReference type="GO" id="GO:0035082">
    <property type="term" value="P:axoneme assembly"/>
    <property type="evidence" value="ECO:0007669"/>
    <property type="project" value="InterPro"/>
</dbReference>
<dbReference type="EMBL" id="CYRY02016565">
    <property type="protein sequence ID" value="VCW90922.1"/>
    <property type="molecule type" value="Genomic_DNA"/>
</dbReference>
<feature type="region of interest" description="Disordered" evidence="1">
    <location>
        <begin position="80"/>
        <end position="125"/>
    </location>
</feature>
<feature type="compositionally biased region" description="Basic and acidic residues" evidence="1">
    <location>
        <begin position="84"/>
        <end position="97"/>
    </location>
</feature>
<reference evidence="2 3" key="1">
    <citation type="submission" date="2018-10" db="EMBL/GenBank/DDBJ databases">
        <authorList>
            <person name="Ekblom R."/>
            <person name="Jareborg N."/>
        </authorList>
    </citation>
    <scope>NUCLEOTIDE SEQUENCE [LARGE SCALE GENOMIC DNA]</scope>
    <source>
        <tissue evidence="2">Muscle</tissue>
    </source>
</reference>
<dbReference type="InterPro" id="IPR039586">
    <property type="entry name" value="CFAP46"/>
</dbReference>
<feature type="non-terminal residue" evidence="2">
    <location>
        <position position="1"/>
    </location>
</feature>
<dbReference type="PANTHER" id="PTHR15977">
    <property type="entry name" value="CILIA- AND FLAGELLA-ASSOCIATED PROTEIN 46"/>
    <property type="match status" value="1"/>
</dbReference>
<protein>
    <submittedName>
        <fullName evidence="2">Uncharacterized protein</fullName>
    </submittedName>
</protein>
<accession>A0A9X9LTL9</accession>
<gene>
    <name evidence="2" type="ORF">BN2614_LOCUS1</name>
</gene>
<comment type="caution">
    <text evidence="2">The sequence shown here is derived from an EMBL/GenBank/DDBJ whole genome shotgun (WGS) entry which is preliminary data.</text>
</comment>
<organism evidence="2 3">
    <name type="scientific">Gulo gulo</name>
    <name type="common">Wolverine</name>
    <name type="synonym">Gluton</name>
    <dbReference type="NCBI Taxonomy" id="48420"/>
    <lineage>
        <taxon>Eukaryota</taxon>
        <taxon>Metazoa</taxon>
        <taxon>Chordata</taxon>
        <taxon>Craniata</taxon>
        <taxon>Vertebrata</taxon>
        <taxon>Euteleostomi</taxon>
        <taxon>Mammalia</taxon>
        <taxon>Eutheria</taxon>
        <taxon>Laurasiatheria</taxon>
        <taxon>Carnivora</taxon>
        <taxon>Caniformia</taxon>
        <taxon>Musteloidea</taxon>
        <taxon>Mustelidae</taxon>
        <taxon>Guloninae</taxon>
        <taxon>Gulo</taxon>
    </lineage>
</organism>
<evidence type="ECO:0000256" key="1">
    <source>
        <dbReference type="SAM" id="MobiDB-lite"/>
    </source>
</evidence>
<dbReference type="PANTHER" id="PTHR15977:SF15">
    <property type="entry name" value="CILIA- AND FLAGELLA-ASSOCIATED PROTEIN 46"/>
    <property type="match status" value="1"/>
</dbReference>
<dbReference type="Proteomes" id="UP000269945">
    <property type="component" value="Unassembled WGS sequence"/>
</dbReference>
<evidence type="ECO:0000313" key="2">
    <source>
        <dbReference type="EMBL" id="VCW90922.1"/>
    </source>
</evidence>
<name>A0A9X9LTL9_GULGU</name>
<evidence type="ECO:0000313" key="3">
    <source>
        <dbReference type="Proteomes" id="UP000269945"/>
    </source>
</evidence>